<dbReference type="Pfam" id="PF00583">
    <property type="entry name" value="Acetyltransf_1"/>
    <property type="match status" value="1"/>
</dbReference>
<sequence>MSTEAKDPITFGPVDKSSVGLLKIIHRELLPVHYTDNIYQLIKQGGSCRGELAYYNGDTAVGEICYRLEKEEGALRLYIMTLGVLKTYQRMGIATKLVNHMLDGDLAKLALEVYLHVHVENENAMQFYSKLGFTKGELVENYYKSLENGNAYVFKKPINHDL</sequence>
<dbReference type="PROSITE" id="PS51186">
    <property type="entry name" value="GNAT"/>
    <property type="match status" value="1"/>
</dbReference>
<keyword evidence="2" id="KW-0012">Acyltransferase</keyword>
<comment type="caution">
    <text evidence="4">The sequence shown here is derived from an EMBL/GenBank/DDBJ whole genome shotgun (WGS) entry which is preliminary data.</text>
</comment>
<dbReference type="PANTHER" id="PTHR42919">
    <property type="entry name" value="N-ALPHA-ACETYLTRANSFERASE"/>
    <property type="match status" value="1"/>
</dbReference>
<dbReference type="InterPro" id="IPR051556">
    <property type="entry name" value="N-term/lysine_N-AcTrnsfr"/>
</dbReference>
<dbReference type="Gene3D" id="3.40.630.30">
    <property type="match status" value="1"/>
</dbReference>
<name>A0ABR2K0D1_9EUKA</name>
<keyword evidence="1" id="KW-0808">Transferase</keyword>
<protein>
    <submittedName>
        <fullName evidence="4">N-alpha-acetyltransferase 50</fullName>
    </submittedName>
</protein>
<dbReference type="InterPro" id="IPR000182">
    <property type="entry name" value="GNAT_dom"/>
</dbReference>
<evidence type="ECO:0000259" key="3">
    <source>
        <dbReference type="PROSITE" id="PS51186"/>
    </source>
</evidence>
<accession>A0ABR2K0D1</accession>
<evidence type="ECO:0000256" key="2">
    <source>
        <dbReference type="ARBA" id="ARBA00023315"/>
    </source>
</evidence>
<proteinExistence type="predicted"/>
<dbReference type="SUPFAM" id="SSF55729">
    <property type="entry name" value="Acyl-CoA N-acyltransferases (Nat)"/>
    <property type="match status" value="1"/>
</dbReference>
<feature type="domain" description="N-acetyltransferase" evidence="3">
    <location>
        <begin position="9"/>
        <end position="159"/>
    </location>
</feature>
<evidence type="ECO:0000313" key="4">
    <source>
        <dbReference type="EMBL" id="KAK8884560.1"/>
    </source>
</evidence>
<dbReference type="InterPro" id="IPR016181">
    <property type="entry name" value="Acyl_CoA_acyltransferase"/>
</dbReference>
<dbReference type="EMBL" id="JAPFFF010000008">
    <property type="protein sequence ID" value="KAK8884560.1"/>
    <property type="molecule type" value="Genomic_DNA"/>
</dbReference>
<dbReference type="Proteomes" id="UP001470230">
    <property type="component" value="Unassembled WGS sequence"/>
</dbReference>
<reference evidence="4 5" key="1">
    <citation type="submission" date="2024-04" db="EMBL/GenBank/DDBJ databases">
        <title>Tritrichomonas musculus Genome.</title>
        <authorList>
            <person name="Alves-Ferreira E."/>
            <person name="Grigg M."/>
            <person name="Lorenzi H."/>
            <person name="Galac M."/>
        </authorList>
    </citation>
    <scope>NUCLEOTIDE SEQUENCE [LARGE SCALE GENOMIC DNA]</scope>
    <source>
        <strain evidence="4 5">EAF2021</strain>
    </source>
</reference>
<evidence type="ECO:0000256" key="1">
    <source>
        <dbReference type="ARBA" id="ARBA00022679"/>
    </source>
</evidence>
<dbReference type="PANTHER" id="PTHR42919:SF8">
    <property type="entry name" value="N-ALPHA-ACETYLTRANSFERASE 50"/>
    <property type="match status" value="1"/>
</dbReference>
<organism evidence="4 5">
    <name type="scientific">Tritrichomonas musculus</name>
    <dbReference type="NCBI Taxonomy" id="1915356"/>
    <lineage>
        <taxon>Eukaryota</taxon>
        <taxon>Metamonada</taxon>
        <taxon>Parabasalia</taxon>
        <taxon>Tritrichomonadida</taxon>
        <taxon>Tritrichomonadidae</taxon>
        <taxon>Tritrichomonas</taxon>
    </lineage>
</organism>
<evidence type="ECO:0000313" key="5">
    <source>
        <dbReference type="Proteomes" id="UP001470230"/>
    </source>
</evidence>
<keyword evidence="5" id="KW-1185">Reference proteome</keyword>
<gene>
    <name evidence="4" type="ORF">M9Y10_043674</name>
</gene>
<dbReference type="CDD" id="cd04301">
    <property type="entry name" value="NAT_SF"/>
    <property type="match status" value="1"/>
</dbReference>